<sequence>MHRLTFVSALSAVFIILLNFLPGNAAVPISGLASREQIKKAPIKDNNIWTMEEY</sequence>
<dbReference type="EMBL" id="SDEE01001293">
    <property type="protein sequence ID" value="RXW12317.1"/>
    <property type="molecule type" value="Genomic_DNA"/>
</dbReference>
<organism evidence="2 3">
    <name type="scientific">Candolleomyces aberdarensis</name>
    <dbReference type="NCBI Taxonomy" id="2316362"/>
    <lineage>
        <taxon>Eukaryota</taxon>
        <taxon>Fungi</taxon>
        <taxon>Dikarya</taxon>
        <taxon>Basidiomycota</taxon>
        <taxon>Agaricomycotina</taxon>
        <taxon>Agaricomycetes</taxon>
        <taxon>Agaricomycetidae</taxon>
        <taxon>Agaricales</taxon>
        <taxon>Agaricineae</taxon>
        <taxon>Psathyrellaceae</taxon>
        <taxon>Candolleomyces</taxon>
    </lineage>
</organism>
<name>A0A4Q2CZQ1_9AGAR</name>
<accession>A0A4Q2CZQ1</accession>
<evidence type="ECO:0000313" key="3">
    <source>
        <dbReference type="Proteomes" id="UP000290288"/>
    </source>
</evidence>
<dbReference type="AlphaFoldDB" id="A0A4Q2CZQ1"/>
<protein>
    <submittedName>
        <fullName evidence="2">Uncharacterized protein</fullName>
    </submittedName>
</protein>
<reference evidence="2 3" key="1">
    <citation type="submission" date="2019-01" db="EMBL/GenBank/DDBJ databases">
        <title>Draft genome sequence of Psathyrella aberdarensis IHI B618.</title>
        <authorList>
            <person name="Buettner E."/>
            <person name="Kellner H."/>
        </authorList>
    </citation>
    <scope>NUCLEOTIDE SEQUENCE [LARGE SCALE GENOMIC DNA]</scope>
    <source>
        <strain evidence="2 3">IHI B618</strain>
    </source>
</reference>
<evidence type="ECO:0000256" key="1">
    <source>
        <dbReference type="SAM" id="SignalP"/>
    </source>
</evidence>
<feature type="signal peptide" evidence="1">
    <location>
        <begin position="1"/>
        <end position="25"/>
    </location>
</feature>
<keyword evidence="3" id="KW-1185">Reference proteome</keyword>
<dbReference type="Proteomes" id="UP000290288">
    <property type="component" value="Unassembled WGS sequence"/>
</dbReference>
<evidence type="ECO:0000313" key="2">
    <source>
        <dbReference type="EMBL" id="RXW12317.1"/>
    </source>
</evidence>
<feature type="chain" id="PRO_5020373267" evidence="1">
    <location>
        <begin position="26"/>
        <end position="54"/>
    </location>
</feature>
<comment type="caution">
    <text evidence="2">The sequence shown here is derived from an EMBL/GenBank/DDBJ whole genome shotgun (WGS) entry which is preliminary data.</text>
</comment>
<gene>
    <name evidence="2" type="ORF">EST38_g13536</name>
</gene>
<keyword evidence="1" id="KW-0732">Signal</keyword>
<proteinExistence type="predicted"/>